<proteinExistence type="predicted"/>
<gene>
    <name evidence="4" type="ORF">ACFSW4_13760</name>
</gene>
<dbReference type="InterPro" id="IPR036680">
    <property type="entry name" value="SPOR-like_sf"/>
</dbReference>
<sequence>MVNWIQDAGHGGEDPGAVYDGKQEKVWTLEAALYVNQRLDELGITSTTTRSNDVTLSRHERTSKVRKYDRCISHHFNAGGGKGAEFIHSIYSKGQFENLLTDEFKRMGYPVRRTFTKHYSNQSKRDYYYMHRDTGRCRTTIVEYEFLDGGHRNKLRNKEYRLGMYECVVKAICRDEGVTYHSENSGISQPETLYRVITGSFKSLENAEKRVRELKESGFNAFIDHLKG</sequence>
<dbReference type="EMBL" id="JBHUMZ010000049">
    <property type="protein sequence ID" value="MFD2639930.1"/>
    <property type="molecule type" value="Genomic_DNA"/>
</dbReference>
<dbReference type="GO" id="GO:0008745">
    <property type="term" value="F:N-acetylmuramoyl-L-alanine amidase activity"/>
    <property type="evidence" value="ECO:0007669"/>
    <property type="project" value="UniProtKB-EC"/>
</dbReference>
<dbReference type="CDD" id="cd02696">
    <property type="entry name" value="MurNAc-LAA"/>
    <property type="match status" value="1"/>
</dbReference>
<evidence type="ECO:0000313" key="4">
    <source>
        <dbReference type="EMBL" id="MFD2639930.1"/>
    </source>
</evidence>
<feature type="domain" description="MurNAc-LAA" evidence="2">
    <location>
        <begin position="7"/>
        <end position="173"/>
    </location>
</feature>
<evidence type="ECO:0000259" key="3">
    <source>
        <dbReference type="Pfam" id="PF05036"/>
    </source>
</evidence>
<name>A0ABW5QEG6_9BACI</name>
<dbReference type="SUPFAM" id="SSF110997">
    <property type="entry name" value="Sporulation related repeat"/>
    <property type="match status" value="1"/>
</dbReference>
<evidence type="ECO:0000259" key="2">
    <source>
        <dbReference type="Pfam" id="PF01520"/>
    </source>
</evidence>
<comment type="caution">
    <text evidence="4">The sequence shown here is derived from an EMBL/GenBank/DDBJ whole genome shotgun (WGS) entry which is preliminary data.</text>
</comment>
<protein>
    <submittedName>
        <fullName evidence="4">N-acetylmuramoyl-L-alanine amidase</fullName>
        <ecNumber evidence="4">3.5.1.28</ecNumber>
    </submittedName>
</protein>
<keyword evidence="5" id="KW-1185">Reference proteome</keyword>
<dbReference type="Gene3D" id="3.40.630.40">
    <property type="entry name" value="Zn-dependent exopeptidases"/>
    <property type="match status" value="1"/>
</dbReference>
<keyword evidence="1 4" id="KW-0378">Hydrolase</keyword>
<dbReference type="RefSeq" id="WP_054754222.1">
    <property type="nucleotide sequence ID" value="NZ_JBHUMZ010000049.1"/>
</dbReference>
<dbReference type="Pfam" id="PF01520">
    <property type="entry name" value="Amidase_3"/>
    <property type="match status" value="1"/>
</dbReference>
<accession>A0ABW5QEG6</accession>
<dbReference type="PANTHER" id="PTHR30404:SF0">
    <property type="entry name" value="N-ACETYLMURAMOYL-L-ALANINE AMIDASE AMIC"/>
    <property type="match status" value="1"/>
</dbReference>
<dbReference type="InterPro" id="IPR007730">
    <property type="entry name" value="SPOR-like_dom"/>
</dbReference>
<feature type="domain" description="SPOR" evidence="3">
    <location>
        <begin position="176"/>
        <end position="223"/>
    </location>
</feature>
<dbReference type="PANTHER" id="PTHR30404">
    <property type="entry name" value="N-ACETYLMURAMOYL-L-ALANINE AMIDASE"/>
    <property type="match status" value="1"/>
</dbReference>
<evidence type="ECO:0000256" key="1">
    <source>
        <dbReference type="ARBA" id="ARBA00022801"/>
    </source>
</evidence>
<dbReference type="EC" id="3.5.1.28" evidence="4"/>
<dbReference type="Pfam" id="PF05036">
    <property type="entry name" value="SPOR"/>
    <property type="match status" value="1"/>
</dbReference>
<dbReference type="SUPFAM" id="SSF53187">
    <property type="entry name" value="Zn-dependent exopeptidases"/>
    <property type="match status" value="1"/>
</dbReference>
<reference evidence="5" key="1">
    <citation type="journal article" date="2019" name="Int. J. Syst. Evol. Microbiol.">
        <title>The Global Catalogue of Microorganisms (GCM) 10K type strain sequencing project: providing services to taxonomists for standard genome sequencing and annotation.</title>
        <authorList>
            <consortium name="The Broad Institute Genomics Platform"/>
            <consortium name="The Broad Institute Genome Sequencing Center for Infectious Disease"/>
            <person name="Wu L."/>
            <person name="Ma J."/>
        </authorList>
    </citation>
    <scope>NUCLEOTIDE SEQUENCE [LARGE SCALE GENOMIC DNA]</scope>
    <source>
        <strain evidence="5">TISTR 1571</strain>
    </source>
</reference>
<dbReference type="InterPro" id="IPR050695">
    <property type="entry name" value="N-acetylmuramoyl_amidase_3"/>
</dbReference>
<evidence type="ECO:0000313" key="5">
    <source>
        <dbReference type="Proteomes" id="UP001597452"/>
    </source>
</evidence>
<dbReference type="InterPro" id="IPR002508">
    <property type="entry name" value="MurNAc-LAA_cat"/>
</dbReference>
<organism evidence="4 5">
    <name type="scientific">Piscibacillus salipiscarius</name>
    <dbReference type="NCBI Taxonomy" id="299480"/>
    <lineage>
        <taxon>Bacteria</taxon>
        <taxon>Bacillati</taxon>
        <taxon>Bacillota</taxon>
        <taxon>Bacilli</taxon>
        <taxon>Bacillales</taxon>
        <taxon>Bacillaceae</taxon>
        <taxon>Piscibacillus</taxon>
    </lineage>
</organism>
<dbReference type="Proteomes" id="UP001597452">
    <property type="component" value="Unassembled WGS sequence"/>
</dbReference>